<dbReference type="EMBL" id="PEBX01000003">
    <property type="protein sequence ID" value="PTQ57719.1"/>
    <property type="molecule type" value="Genomic_DNA"/>
</dbReference>
<dbReference type="AlphaFoldDB" id="A0A2R6Y4V3"/>
<proteinExistence type="predicted"/>
<name>A0A2R6Y4V3_9BACL</name>
<comment type="caution">
    <text evidence="1">The sequence shown here is derived from an EMBL/GenBank/DDBJ whole genome shotgun (WGS) entry which is preliminary data.</text>
</comment>
<dbReference type="PANTHER" id="PTHR39185">
    <property type="entry name" value="SWARMING MOTILITY PROTEIN SWRD"/>
    <property type="match status" value="1"/>
</dbReference>
<dbReference type="Proteomes" id="UP000244338">
    <property type="component" value="Unassembled WGS sequence"/>
</dbReference>
<protein>
    <recommendedName>
        <fullName evidence="3">Flagellar protein FlbD</fullName>
    </recommendedName>
</protein>
<evidence type="ECO:0008006" key="3">
    <source>
        <dbReference type="Google" id="ProtNLM"/>
    </source>
</evidence>
<reference evidence="2" key="1">
    <citation type="journal article" date="2018" name="Sci. Rep.">
        <title>Lignite coal burning seam in the remote Altai Mountains harbors a hydrogen-driven thermophilic microbial community.</title>
        <authorList>
            <person name="Kadnikov V.V."/>
            <person name="Mardanov A.V."/>
            <person name="Ivasenko D.A."/>
            <person name="Antsiferov D.V."/>
            <person name="Beletsky A.V."/>
            <person name="Karnachuk O.V."/>
            <person name="Ravin N.V."/>
        </authorList>
    </citation>
    <scope>NUCLEOTIDE SEQUENCE [LARGE SCALE GENOMIC DNA]</scope>
</reference>
<gene>
    <name evidence="1" type="ORF">BSOLF_0914</name>
</gene>
<organism evidence="1 2">
    <name type="scientific">Candidatus Carbonibacillus altaicus</name>
    <dbReference type="NCBI Taxonomy" id="2163959"/>
    <lineage>
        <taxon>Bacteria</taxon>
        <taxon>Bacillati</taxon>
        <taxon>Bacillota</taxon>
        <taxon>Bacilli</taxon>
        <taxon>Bacillales</taxon>
        <taxon>Candidatus Carbonibacillus</taxon>
    </lineage>
</organism>
<accession>A0A2R6Y4V3</accession>
<dbReference type="InterPro" id="IPR009384">
    <property type="entry name" value="SwrD-like"/>
</dbReference>
<dbReference type="PANTHER" id="PTHR39185:SF1">
    <property type="entry name" value="SWARMING MOTILITY PROTEIN SWRD"/>
    <property type="match status" value="1"/>
</dbReference>
<dbReference type="Pfam" id="PF06289">
    <property type="entry name" value="FlbD"/>
    <property type="match status" value="1"/>
</dbReference>
<evidence type="ECO:0000313" key="2">
    <source>
        <dbReference type="Proteomes" id="UP000244338"/>
    </source>
</evidence>
<sequence>MIELKRLNGEIYYLNPLLIETVEARPDVVITLITGKKLVVANTLDEVLAAFQSAMRLFTPTQVAWEVFKNTRHES</sequence>
<evidence type="ECO:0000313" key="1">
    <source>
        <dbReference type="EMBL" id="PTQ57719.1"/>
    </source>
</evidence>